<sequence length="457" mass="49575">MKALFLIDGEHYIPVNRDGISSVARSRGYEATAAAFIGGMEKIGTPEDLKALGLPVTIEKDPFTAITAAIERHRPDIVVDLSDEPVVSSRRRFEFANLIISHDIPYEGADFRFDPPRYETVCKKPSLSVGGTGKRVGKTALAAFVARALNGQENVRASFTPCIVTMGRGGPPQPEVIEGGKIRLTPEHLLAESRRGKHAASDHYEDALMTRLTTVGCRRCGGGFSGVVFVSVVPEGAKVANELPCDFIVFEGSGASMPPVATDAWIMAVGANQAIEYITGYMGPYRIRKSDLCVLTMCEEPLADKQKIAEMEAAIYRVNPSIRLVKTIFRPKPLEEIGGERVVLTTTAPPAAGEKIRESLEREYRCDVVAMSHHLSHRPKLREDLAAVLATEKPTVLLTEVKAAAIDVVTAIGLEAGLRVVYADNIPIPLEGEPDLSESVLHVAHSAVQRFTAKEAR</sequence>
<dbReference type="GO" id="GO:0016874">
    <property type="term" value="F:ligase activity"/>
    <property type="evidence" value="ECO:0007669"/>
    <property type="project" value="UniProtKB-KW"/>
</dbReference>
<dbReference type="Proteomes" id="UP000265882">
    <property type="component" value="Unassembled WGS sequence"/>
</dbReference>
<dbReference type="GO" id="GO:0005524">
    <property type="term" value="F:ATP binding"/>
    <property type="evidence" value="ECO:0007669"/>
    <property type="project" value="UniProtKB-KW"/>
</dbReference>
<dbReference type="HAMAP" id="MF_01908">
    <property type="entry name" value="Cyc_PG_syn"/>
    <property type="match status" value="1"/>
</dbReference>
<dbReference type="InterPro" id="IPR016557">
    <property type="entry name" value="Cyc_diphosphoglycerate_synth"/>
</dbReference>
<evidence type="ECO:0000256" key="2">
    <source>
        <dbReference type="ARBA" id="ARBA00022598"/>
    </source>
</evidence>
<keyword evidence="1" id="KW-0963">Cytoplasm</keyword>
<protein>
    <submittedName>
        <fullName evidence="5">2,3-diphosphoglycerate synthetase</fullName>
    </submittedName>
</protein>
<gene>
    <name evidence="5" type="ORF">C4520_02230</name>
</gene>
<dbReference type="EMBL" id="QZKU01000020">
    <property type="protein sequence ID" value="RJP25583.1"/>
    <property type="molecule type" value="Genomic_DNA"/>
</dbReference>
<reference evidence="5 6" key="1">
    <citation type="journal article" date="2017" name="ISME J.">
        <title>Energy and carbon metabolisms in a deep terrestrial subsurface fluid microbial community.</title>
        <authorList>
            <person name="Momper L."/>
            <person name="Jungbluth S.P."/>
            <person name="Lee M.D."/>
            <person name="Amend J.P."/>
        </authorList>
    </citation>
    <scope>NUCLEOTIDE SEQUENCE [LARGE SCALE GENOMIC DNA]</scope>
    <source>
        <strain evidence="5">SURF_5</strain>
    </source>
</reference>
<keyword evidence="2" id="KW-0436">Ligase</keyword>
<dbReference type="AlphaFoldDB" id="A0A3A4NYL8"/>
<dbReference type="PIRSF" id="PIRSF009445">
    <property type="entry name" value="Cyc_PG_syn"/>
    <property type="match status" value="1"/>
</dbReference>
<name>A0A3A4NYL8_ABYX5</name>
<evidence type="ECO:0000256" key="4">
    <source>
        <dbReference type="ARBA" id="ARBA00022840"/>
    </source>
</evidence>
<evidence type="ECO:0000313" key="6">
    <source>
        <dbReference type="Proteomes" id="UP000265882"/>
    </source>
</evidence>
<evidence type="ECO:0000256" key="1">
    <source>
        <dbReference type="ARBA" id="ARBA00022490"/>
    </source>
</evidence>
<keyword evidence="3" id="KW-0547">Nucleotide-binding</keyword>
<keyword evidence="4" id="KW-0067">ATP-binding</keyword>
<dbReference type="GO" id="GO:0005737">
    <property type="term" value="C:cytoplasm"/>
    <property type="evidence" value="ECO:0007669"/>
    <property type="project" value="InterPro"/>
</dbReference>
<accession>A0A3A4NYL8</accession>
<dbReference type="GO" id="GO:0006094">
    <property type="term" value="P:gluconeogenesis"/>
    <property type="evidence" value="ECO:0007669"/>
    <property type="project" value="InterPro"/>
</dbReference>
<organism evidence="5 6">
    <name type="scientific">Abyssobacteria bacterium (strain SURF_5)</name>
    <dbReference type="NCBI Taxonomy" id="2093360"/>
    <lineage>
        <taxon>Bacteria</taxon>
        <taxon>Pseudomonadati</taxon>
        <taxon>Candidatus Hydrogenedentota</taxon>
        <taxon>Candidatus Abyssobacteria</taxon>
    </lineage>
</organism>
<comment type="caution">
    <text evidence="5">The sequence shown here is derived from an EMBL/GenBank/DDBJ whole genome shotgun (WGS) entry which is preliminary data.</text>
</comment>
<dbReference type="GO" id="GO:0036356">
    <property type="term" value="F:cyclic 2,3-diphosphoglycerate synthetase activity"/>
    <property type="evidence" value="ECO:0007669"/>
    <property type="project" value="InterPro"/>
</dbReference>
<proteinExistence type="inferred from homology"/>
<evidence type="ECO:0000256" key="3">
    <source>
        <dbReference type="ARBA" id="ARBA00022741"/>
    </source>
</evidence>
<evidence type="ECO:0000313" key="5">
    <source>
        <dbReference type="EMBL" id="RJP25583.1"/>
    </source>
</evidence>